<comment type="caution">
    <text evidence="2">The sequence shown here is derived from an EMBL/GenBank/DDBJ whole genome shotgun (WGS) entry which is preliminary data.</text>
</comment>
<evidence type="ECO:0000256" key="1">
    <source>
        <dbReference type="SAM" id="Phobius"/>
    </source>
</evidence>
<keyword evidence="3" id="KW-1185">Reference proteome</keyword>
<reference evidence="2 3" key="1">
    <citation type="journal article" date="2020" name="Nature">
        <title>Six reference-quality genomes reveal evolution of bat adaptations.</title>
        <authorList>
            <person name="Jebb D."/>
            <person name="Huang Z."/>
            <person name="Pippel M."/>
            <person name="Hughes G.M."/>
            <person name="Lavrichenko K."/>
            <person name="Devanna P."/>
            <person name="Winkler S."/>
            <person name="Jermiin L.S."/>
            <person name="Skirmuntt E.C."/>
            <person name="Katzourakis A."/>
            <person name="Burkitt-Gray L."/>
            <person name="Ray D.A."/>
            <person name="Sullivan K.A.M."/>
            <person name="Roscito J.G."/>
            <person name="Kirilenko B.M."/>
            <person name="Davalos L.M."/>
            <person name="Corthals A.P."/>
            <person name="Power M.L."/>
            <person name="Jones G."/>
            <person name="Ransome R.D."/>
            <person name="Dechmann D.K.N."/>
            <person name="Locatelli A.G."/>
            <person name="Puechmaille S.J."/>
            <person name="Fedrigo O."/>
            <person name="Jarvis E.D."/>
            <person name="Hiller M."/>
            <person name="Vernes S.C."/>
            <person name="Myers E.W."/>
            <person name="Teeling E.C."/>
        </authorList>
    </citation>
    <scope>NUCLEOTIDE SEQUENCE [LARGE SCALE GENOMIC DNA]</scope>
    <source>
        <strain evidence="2">MRouAeg1</strain>
        <tissue evidence="2">Muscle</tissue>
    </source>
</reference>
<keyword evidence="1" id="KW-0812">Transmembrane</keyword>
<keyword evidence="1" id="KW-1133">Transmembrane helix</keyword>
<protein>
    <submittedName>
        <fullName evidence="2">Uncharacterized protein</fullName>
    </submittedName>
</protein>
<dbReference type="AlphaFoldDB" id="A0A7J8H1C0"/>
<feature type="transmembrane region" description="Helical" evidence="1">
    <location>
        <begin position="20"/>
        <end position="42"/>
    </location>
</feature>
<name>A0A7J8H1C0_ROUAE</name>
<accession>A0A7J8H1C0</accession>
<gene>
    <name evidence="2" type="ORF">HJG63_011245</name>
</gene>
<proteinExistence type="predicted"/>
<dbReference type="EMBL" id="JACASE010000005">
    <property type="protein sequence ID" value="KAF6465861.1"/>
    <property type="molecule type" value="Genomic_DNA"/>
</dbReference>
<organism evidence="2 3">
    <name type="scientific">Rousettus aegyptiacus</name>
    <name type="common">Egyptian fruit bat</name>
    <name type="synonym">Pteropus aegyptiacus</name>
    <dbReference type="NCBI Taxonomy" id="9407"/>
    <lineage>
        <taxon>Eukaryota</taxon>
        <taxon>Metazoa</taxon>
        <taxon>Chordata</taxon>
        <taxon>Craniata</taxon>
        <taxon>Vertebrata</taxon>
        <taxon>Euteleostomi</taxon>
        <taxon>Mammalia</taxon>
        <taxon>Eutheria</taxon>
        <taxon>Laurasiatheria</taxon>
        <taxon>Chiroptera</taxon>
        <taxon>Yinpterochiroptera</taxon>
        <taxon>Pteropodoidea</taxon>
        <taxon>Pteropodidae</taxon>
        <taxon>Rousettinae</taxon>
        <taxon>Rousettus</taxon>
    </lineage>
</organism>
<keyword evidence="1" id="KW-0472">Membrane</keyword>
<evidence type="ECO:0000313" key="2">
    <source>
        <dbReference type="EMBL" id="KAF6465861.1"/>
    </source>
</evidence>
<sequence length="120" mass="13393">MPYLSSSSPEHILKHMYRKLPAISISHFSLLSRLFSLFLCIYKHHNPYFSEHSLHTVSFLLSDCSTALTSAVYSALYSGAPLFPAVAVFTSMFHQCSVPSFQVPVWAPLAGARRQRSNSA</sequence>
<evidence type="ECO:0000313" key="3">
    <source>
        <dbReference type="Proteomes" id="UP000593571"/>
    </source>
</evidence>
<dbReference type="Proteomes" id="UP000593571">
    <property type="component" value="Unassembled WGS sequence"/>
</dbReference>